<feature type="transmembrane region" description="Helical" evidence="2">
    <location>
        <begin position="181"/>
        <end position="201"/>
    </location>
</feature>
<keyword evidence="2" id="KW-0472">Membrane</keyword>
<feature type="transmembrane region" description="Helical" evidence="2">
    <location>
        <begin position="445"/>
        <end position="466"/>
    </location>
</feature>
<sequence length="538" mass="59689">METKRNEIYSHRALIKNDKYFVPPDGGDDDFKTLFSRVAAEGVGRPADSDGCPQGPWTPELLAEAISQIDANRAGIELRTVQLWFEDNEKGISTKNIRWLARVLGCNDPEGASAWQAALSKSQARLTARRRARRQKETRHDTEKDDRTPDDEPRPTRAEDARQGFSLARVSEGIFSRGSPLNLPASVFAGAVALQFISYFLSIHSVTYVREDGITKQVGFLWAPNWTFLFIVFMPLFFAFVVDQVANWKNGGRCALLSHIIESDRPDDWMRRVEATSYTYWAVFLLCVGFAGVFQWVGVRLLPVLNGGGDYAIDWGSLAIARPDEIGIIEQVAFTGAAYFYMSLCFYLFIAGLILLSTVAEDFAQIGKTLERQPNVARSREAQAAGSRIMRGIFRASVAGLLVAMCMKLESLYVVTAAPSVWHWLFLDAASIMTRFGDPVDWGDYSMPTHFTSLLVALMVGAVYLYGAIRIGLTTPFHVPLARTTVAVLFLGIAYLLVGVVTGFSILLALALIVAVYGLFDPGFGIRYKTQEGRQHVS</sequence>
<accession>A0A2T6ADI1</accession>
<dbReference type="NCBIfam" id="NF047336">
    <property type="entry name" value="conj_memb_RcgA"/>
    <property type="match status" value="1"/>
</dbReference>
<keyword evidence="4" id="KW-1185">Reference proteome</keyword>
<feature type="compositionally biased region" description="Basic and acidic residues" evidence="1">
    <location>
        <begin position="138"/>
        <end position="162"/>
    </location>
</feature>
<feature type="transmembrane region" description="Helical" evidence="2">
    <location>
        <begin position="487"/>
        <end position="520"/>
    </location>
</feature>
<dbReference type="Proteomes" id="UP000244069">
    <property type="component" value="Unassembled WGS sequence"/>
</dbReference>
<evidence type="ECO:0000256" key="2">
    <source>
        <dbReference type="SAM" id="Phobius"/>
    </source>
</evidence>
<protein>
    <recommendedName>
        <fullName evidence="5">Transmembrane protein</fullName>
    </recommendedName>
</protein>
<evidence type="ECO:0000313" key="4">
    <source>
        <dbReference type="Proteomes" id="UP000244069"/>
    </source>
</evidence>
<gene>
    <name evidence="3" type="ORF">C8N44_12650</name>
</gene>
<feature type="transmembrane region" description="Helical" evidence="2">
    <location>
        <begin position="221"/>
        <end position="242"/>
    </location>
</feature>
<dbReference type="InterPro" id="IPR058114">
    <property type="entry name" value="RcgA-like"/>
</dbReference>
<evidence type="ECO:0008006" key="5">
    <source>
        <dbReference type="Google" id="ProtNLM"/>
    </source>
</evidence>
<dbReference type="EMBL" id="QBKN01000026">
    <property type="protein sequence ID" value="PTX41883.1"/>
    <property type="molecule type" value="Genomic_DNA"/>
</dbReference>
<feature type="compositionally biased region" description="Basic residues" evidence="1">
    <location>
        <begin position="127"/>
        <end position="137"/>
    </location>
</feature>
<feature type="transmembrane region" description="Helical" evidence="2">
    <location>
        <begin position="278"/>
        <end position="297"/>
    </location>
</feature>
<keyword evidence="2" id="KW-0812">Transmembrane</keyword>
<keyword evidence="2" id="KW-1133">Transmembrane helix</keyword>
<evidence type="ECO:0000256" key="1">
    <source>
        <dbReference type="SAM" id="MobiDB-lite"/>
    </source>
</evidence>
<comment type="caution">
    <text evidence="3">The sequence shown here is derived from an EMBL/GenBank/DDBJ whole genome shotgun (WGS) entry which is preliminary data.</text>
</comment>
<dbReference type="AlphaFoldDB" id="A0A2T6ADI1"/>
<evidence type="ECO:0000313" key="3">
    <source>
        <dbReference type="EMBL" id="PTX41883.1"/>
    </source>
</evidence>
<feature type="transmembrane region" description="Helical" evidence="2">
    <location>
        <begin position="338"/>
        <end position="360"/>
    </location>
</feature>
<reference evidence="3 4" key="1">
    <citation type="submission" date="2018-04" db="EMBL/GenBank/DDBJ databases">
        <title>Genomic Encyclopedia of Archaeal and Bacterial Type Strains, Phase II (KMG-II): from individual species to whole genera.</title>
        <authorList>
            <person name="Goeker M."/>
        </authorList>
    </citation>
    <scope>NUCLEOTIDE SEQUENCE [LARGE SCALE GENOMIC DNA]</scope>
    <source>
        <strain evidence="3 4">DSM 29329</strain>
    </source>
</reference>
<feature type="region of interest" description="Disordered" evidence="1">
    <location>
        <begin position="126"/>
        <end position="162"/>
    </location>
</feature>
<proteinExistence type="predicted"/>
<organism evidence="3 4">
    <name type="scientific">Allosediminivita pacifica</name>
    <dbReference type="NCBI Taxonomy" id="1267769"/>
    <lineage>
        <taxon>Bacteria</taxon>
        <taxon>Pseudomonadati</taxon>
        <taxon>Pseudomonadota</taxon>
        <taxon>Alphaproteobacteria</taxon>
        <taxon>Rhodobacterales</taxon>
        <taxon>Paracoccaceae</taxon>
        <taxon>Allosediminivita</taxon>
    </lineage>
</organism>
<name>A0A2T6ADI1_9RHOB</name>
<feature type="transmembrane region" description="Helical" evidence="2">
    <location>
        <begin position="398"/>
        <end position="425"/>
    </location>
</feature>